<dbReference type="AlphaFoldDB" id="A0AAP7BWN8"/>
<proteinExistence type="predicted"/>
<reference evidence="1 2" key="1">
    <citation type="submission" date="2020-02" db="EMBL/GenBank/DDBJ databases">
        <title>Genomic Insights into the Phylogeny and Genetic Plasticity of the Human and Animal Enteric Pathogen Clostridium perfringens.</title>
        <authorList>
            <person name="Feng Y."/>
            <person name="Hu Y."/>
        </authorList>
    </citation>
    <scope>NUCLEOTIDE SEQUENCE [LARGE SCALE GENOMIC DNA]</scope>
    <source>
        <strain evidence="1 2">CP-40</strain>
    </source>
</reference>
<dbReference type="EMBL" id="JAALLZ010000006">
    <property type="protein sequence ID" value="NGU31073.1"/>
    <property type="molecule type" value="Genomic_DNA"/>
</dbReference>
<comment type="caution">
    <text evidence="1">The sequence shown here is derived from an EMBL/GenBank/DDBJ whole genome shotgun (WGS) entry which is preliminary data.</text>
</comment>
<evidence type="ECO:0000313" key="2">
    <source>
        <dbReference type="Proteomes" id="UP000481454"/>
    </source>
</evidence>
<organism evidence="1 2">
    <name type="scientific">Clostridium perfringens</name>
    <dbReference type="NCBI Taxonomy" id="1502"/>
    <lineage>
        <taxon>Bacteria</taxon>
        <taxon>Bacillati</taxon>
        <taxon>Bacillota</taxon>
        <taxon>Clostridia</taxon>
        <taxon>Eubacteriales</taxon>
        <taxon>Clostridiaceae</taxon>
        <taxon>Clostridium</taxon>
    </lineage>
</organism>
<evidence type="ECO:0000313" key="1">
    <source>
        <dbReference type="EMBL" id="NGU31073.1"/>
    </source>
</evidence>
<accession>A0AAP7BWN8</accession>
<dbReference type="RefSeq" id="WP_164801005.1">
    <property type="nucleotide sequence ID" value="NZ_JAALLZ010000006.1"/>
</dbReference>
<sequence length="338" mass="39952">MVKYILKNNELEYLETIIKNKMIFSLYHEETSEEGVEDIQMYSKNNCIYVKDEAGYSEELFVFRNEENLPNKSLKAIINYFLDNYTYKDLVKLKEEYRNKAITKERKEIINKLKYMDENCIEDKRDILEKETYKVINMIKNIKISKKVWILNKLNDILEYIRGYEIKLVGHLVSSLILLVEQISLLEANGEIKEEDIIDNIDNIETIDTSNKNLIIKTLIPKESNFAMKHTYDQIIKEGKFVEEDLKINEIIKVTEKQYSEITKHLLKDYTFLIDKLDNKEYLNSNNAIAIICKSKETLIIKPNCNSYVKCLCKIKSNGDNMLLNIYTNPYKQPQKLK</sequence>
<protein>
    <submittedName>
        <fullName evidence="1">Uncharacterized protein</fullName>
    </submittedName>
</protein>
<name>A0AAP7BWN8_CLOPF</name>
<dbReference type="Proteomes" id="UP000481454">
    <property type="component" value="Unassembled WGS sequence"/>
</dbReference>
<gene>
    <name evidence="1" type="ORF">G6Z34_13360</name>
</gene>